<keyword evidence="3" id="KW-1185">Reference proteome</keyword>
<dbReference type="Proteomes" id="UP000298061">
    <property type="component" value="Unassembled WGS sequence"/>
</dbReference>
<evidence type="ECO:0000313" key="3">
    <source>
        <dbReference type="Proteomes" id="UP000298061"/>
    </source>
</evidence>
<dbReference type="EMBL" id="SFCI01000681">
    <property type="protein sequence ID" value="TFY78440.1"/>
    <property type="molecule type" value="Genomic_DNA"/>
</dbReference>
<dbReference type="STRING" id="135208.A0A4Y9ZWA8"/>
<name>A0A4Y9ZWA8_9AGAM</name>
<comment type="caution">
    <text evidence="2">The sequence shown here is derived from an EMBL/GenBank/DDBJ whole genome shotgun (WGS) entry which is preliminary data.</text>
</comment>
<sequence>MAVTSNNCFEPLQFAPTSPSQLPADDAMRTMPAMPPEASDGHTDMMAPGVAEFIADFCSQYSVGGATPQVCNVDEVLRLGLILPSDVTCPDMVIDDDPFVESLPPLPTMPALPSMPVLPPAVHPMPILHFLSHPQTQTSPSNALTPSALTSLATLLLITYAVALAHTASGSATGKSLAAKLGAANLNAPVPIHTQSASITTSLYTNGPFLIIHEAHLLATLAFISQDQLFDWENIQGAKFVTRPFDLARDPLTHAATASLIQRVVLEVANFADTHVAAPVLTITPQQANYAVASTPFLVFNITDAVAHIMLSRGVWSSTNITFQALTIEPGLPHFLFTIASFTTSDTATVRTIVHNQWNTFMMTLRVERIDTMGRGALLLPRFNIYADPAGIPSEEHWYALRRHFRDLPYVSNLYGIGRAQDNMLCSICRGVDHPRGLCPFPDVVGWNGPSRDMPSMFNRGGFRGGFNGGCGRGGGMF</sequence>
<evidence type="ECO:0000256" key="1">
    <source>
        <dbReference type="SAM" id="MobiDB-lite"/>
    </source>
</evidence>
<dbReference type="AlphaFoldDB" id="A0A4Y9ZWA8"/>
<accession>A0A4Y9ZWA8</accession>
<dbReference type="OrthoDB" id="3230575at2759"/>
<gene>
    <name evidence="2" type="ORF">EWM64_g5572</name>
</gene>
<feature type="region of interest" description="Disordered" evidence="1">
    <location>
        <begin position="12"/>
        <end position="45"/>
    </location>
</feature>
<reference evidence="2 3" key="1">
    <citation type="submission" date="2019-02" db="EMBL/GenBank/DDBJ databases">
        <title>Genome sequencing of the rare red list fungi Hericium alpestre (H. flagellum).</title>
        <authorList>
            <person name="Buettner E."/>
            <person name="Kellner H."/>
        </authorList>
    </citation>
    <scope>NUCLEOTIDE SEQUENCE [LARGE SCALE GENOMIC DNA]</scope>
    <source>
        <strain evidence="2 3">DSM 108284</strain>
    </source>
</reference>
<evidence type="ECO:0000313" key="2">
    <source>
        <dbReference type="EMBL" id="TFY78440.1"/>
    </source>
</evidence>
<proteinExistence type="predicted"/>
<organism evidence="2 3">
    <name type="scientific">Hericium alpestre</name>
    <dbReference type="NCBI Taxonomy" id="135208"/>
    <lineage>
        <taxon>Eukaryota</taxon>
        <taxon>Fungi</taxon>
        <taxon>Dikarya</taxon>
        <taxon>Basidiomycota</taxon>
        <taxon>Agaricomycotina</taxon>
        <taxon>Agaricomycetes</taxon>
        <taxon>Russulales</taxon>
        <taxon>Hericiaceae</taxon>
        <taxon>Hericium</taxon>
    </lineage>
</organism>
<protein>
    <submittedName>
        <fullName evidence="2">Uncharacterized protein</fullName>
    </submittedName>
</protein>